<dbReference type="GO" id="GO:0005886">
    <property type="term" value="C:plasma membrane"/>
    <property type="evidence" value="ECO:0007669"/>
    <property type="project" value="UniProtKB-SubCell"/>
</dbReference>
<feature type="transmembrane region" description="Helical" evidence="8">
    <location>
        <begin position="160"/>
        <end position="191"/>
    </location>
</feature>
<evidence type="ECO:0000256" key="5">
    <source>
        <dbReference type="ARBA" id="ARBA00022692"/>
    </source>
</evidence>
<evidence type="ECO:0000313" key="10">
    <source>
        <dbReference type="EMBL" id="MBB5271592.1"/>
    </source>
</evidence>
<comment type="subcellular location">
    <subcellularLocation>
        <location evidence="1">Cell membrane</location>
        <topology evidence="1">Multi-pass membrane protein</topology>
    </subcellularLocation>
</comment>
<evidence type="ECO:0000259" key="9">
    <source>
        <dbReference type="Pfam" id="PF13231"/>
    </source>
</evidence>
<evidence type="ECO:0000313" key="11">
    <source>
        <dbReference type="Proteomes" id="UP000532440"/>
    </source>
</evidence>
<keyword evidence="7 8" id="KW-0472">Membrane</keyword>
<organism evidence="10 11">
    <name type="scientific">Quisquiliibacterium transsilvanicum</name>
    <dbReference type="NCBI Taxonomy" id="1549638"/>
    <lineage>
        <taxon>Bacteria</taxon>
        <taxon>Pseudomonadati</taxon>
        <taxon>Pseudomonadota</taxon>
        <taxon>Betaproteobacteria</taxon>
        <taxon>Burkholderiales</taxon>
        <taxon>Burkholderiaceae</taxon>
        <taxon>Quisquiliibacterium</taxon>
    </lineage>
</organism>
<feature type="transmembrane region" description="Helical" evidence="8">
    <location>
        <begin position="7"/>
        <end position="26"/>
    </location>
</feature>
<evidence type="ECO:0000256" key="2">
    <source>
        <dbReference type="ARBA" id="ARBA00022475"/>
    </source>
</evidence>
<accession>A0A7W8HGC9</accession>
<proteinExistence type="predicted"/>
<dbReference type="PANTHER" id="PTHR33908:SF11">
    <property type="entry name" value="MEMBRANE PROTEIN"/>
    <property type="match status" value="1"/>
</dbReference>
<comment type="caution">
    <text evidence="10">The sequence shown here is derived from an EMBL/GenBank/DDBJ whole genome shotgun (WGS) entry which is preliminary data.</text>
</comment>
<dbReference type="AlphaFoldDB" id="A0A7W8HGC9"/>
<protein>
    <submittedName>
        <fullName evidence="10">4-amino-4-deoxy-L-arabinose transferase-like glycosyltransferase</fullName>
    </submittedName>
</protein>
<dbReference type="InterPro" id="IPR038731">
    <property type="entry name" value="RgtA/B/C-like"/>
</dbReference>
<evidence type="ECO:0000256" key="3">
    <source>
        <dbReference type="ARBA" id="ARBA00022676"/>
    </source>
</evidence>
<feature type="domain" description="Glycosyltransferase RgtA/B/C/D-like" evidence="9">
    <location>
        <begin position="59"/>
        <end position="220"/>
    </location>
</feature>
<sequence length="521" mass="54918">MAEGRAWSLSWGLASWSGLAVLYLLFNVATQLAASPTANFDQAEMLVLAQELRLGYTAQPPLYVWLNWLPDALAGPSLALNLALKCLLMGASVALSLAALRDAGAARRQAPLVLAGFALIPVVIWEAQRVLTHSALAVALVLATLWLAQRLRASPTRLGYLAWGLLGGAALIAKYNTAIALAALVGALLLAPGWRVVLLTPRLAWAALGAALAVLPHLAWLAGNRSAVGSTMRKLERSADPFGSVAGLAELSGALAACVGLMAIVWISVRALRWLRRAAPGPAARGRADLERGDARILGAGGAAHAVAPAVPAPRAAALLRLVSLQLVLGVALTAVFVVVSGSRHFEERWLLPVLAPLPLWLALVVRRADLRIGMLAVGAAMALAAALMLPGRVFFAEQLARGRPAVVSLPYVALAADMRAAHGEPVAILADTQTLGGNLRLVFPRARILVPGVTRHEAPAEGALWAVFEDSDCEGRPLTERVGDQGLLPLPGVPCTVHEATLLHHRARTHRLHLQVLRAR</sequence>
<feature type="transmembrane region" description="Helical" evidence="8">
    <location>
        <begin position="373"/>
        <end position="396"/>
    </location>
</feature>
<evidence type="ECO:0000256" key="8">
    <source>
        <dbReference type="SAM" id="Phobius"/>
    </source>
</evidence>
<evidence type="ECO:0000256" key="4">
    <source>
        <dbReference type="ARBA" id="ARBA00022679"/>
    </source>
</evidence>
<keyword evidence="2" id="KW-1003">Cell membrane</keyword>
<dbReference type="InterPro" id="IPR050297">
    <property type="entry name" value="LipidA_mod_glycosyltrf_83"/>
</dbReference>
<dbReference type="GO" id="GO:0009103">
    <property type="term" value="P:lipopolysaccharide biosynthetic process"/>
    <property type="evidence" value="ECO:0007669"/>
    <property type="project" value="UniProtKB-ARBA"/>
</dbReference>
<dbReference type="EMBL" id="JACHGB010000003">
    <property type="protein sequence ID" value="MBB5271592.1"/>
    <property type="molecule type" value="Genomic_DNA"/>
</dbReference>
<dbReference type="PANTHER" id="PTHR33908">
    <property type="entry name" value="MANNOSYLTRANSFERASE YKCB-RELATED"/>
    <property type="match status" value="1"/>
</dbReference>
<feature type="transmembrane region" description="Helical" evidence="8">
    <location>
        <begin position="203"/>
        <end position="222"/>
    </location>
</feature>
<keyword evidence="4 10" id="KW-0808">Transferase</keyword>
<keyword evidence="11" id="KW-1185">Reference proteome</keyword>
<gene>
    <name evidence="10" type="ORF">HNQ70_001602</name>
</gene>
<feature type="transmembrane region" description="Helical" evidence="8">
    <location>
        <begin position="78"/>
        <end position="98"/>
    </location>
</feature>
<feature type="transmembrane region" description="Helical" evidence="8">
    <location>
        <begin position="350"/>
        <end position="367"/>
    </location>
</feature>
<reference evidence="10 11" key="1">
    <citation type="submission" date="2020-08" db="EMBL/GenBank/DDBJ databases">
        <title>Genomic Encyclopedia of Type Strains, Phase IV (KMG-IV): sequencing the most valuable type-strain genomes for metagenomic binning, comparative biology and taxonomic classification.</title>
        <authorList>
            <person name="Goeker M."/>
        </authorList>
    </citation>
    <scope>NUCLEOTIDE SEQUENCE [LARGE SCALE GENOMIC DNA]</scope>
    <source>
        <strain evidence="10 11">DSM 29781</strain>
    </source>
</reference>
<name>A0A7W8HGC9_9BURK</name>
<dbReference type="Pfam" id="PF13231">
    <property type="entry name" value="PMT_2"/>
    <property type="match status" value="1"/>
</dbReference>
<evidence type="ECO:0000256" key="6">
    <source>
        <dbReference type="ARBA" id="ARBA00022989"/>
    </source>
</evidence>
<evidence type="ECO:0000256" key="1">
    <source>
        <dbReference type="ARBA" id="ARBA00004651"/>
    </source>
</evidence>
<feature type="transmembrane region" description="Helical" evidence="8">
    <location>
        <begin position="131"/>
        <end position="148"/>
    </location>
</feature>
<dbReference type="GO" id="GO:0016763">
    <property type="term" value="F:pentosyltransferase activity"/>
    <property type="evidence" value="ECO:0007669"/>
    <property type="project" value="TreeGrafter"/>
</dbReference>
<feature type="transmembrane region" description="Helical" evidence="8">
    <location>
        <begin position="242"/>
        <end position="267"/>
    </location>
</feature>
<evidence type="ECO:0000256" key="7">
    <source>
        <dbReference type="ARBA" id="ARBA00023136"/>
    </source>
</evidence>
<dbReference type="Proteomes" id="UP000532440">
    <property type="component" value="Unassembled WGS sequence"/>
</dbReference>
<feature type="transmembrane region" description="Helical" evidence="8">
    <location>
        <begin position="318"/>
        <end position="338"/>
    </location>
</feature>
<keyword evidence="6 8" id="KW-1133">Transmembrane helix</keyword>
<keyword evidence="3" id="KW-0328">Glycosyltransferase</keyword>
<dbReference type="RefSeq" id="WP_183966098.1">
    <property type="nucleotide sequence ID" value="NZ_BAABEW010000001.1"/>
</dbReference>
<keyword evidence="5 8" id="KW-0812">Transmembrane</keyword>